<dbReference type="PANTHER" id="PTHR12598">
    <property type="entry name" value="COPPER HOMEOSTASIS PROTEIN CUTC"/>
    <property type="match status" value="1"/>
</dbReference>
<protein>
    <recommendedName>
        <fullName evidence="2">Copper homeostasis protein cutC homolog</fullName>
    </recommendedName>
</protein>
<reference evidence="3" key="1">
    <citation type="submission" date="2023-01" db="EMBL/GenBank/DDBJ databases">
        <title>Colletotrichum chrysophilum M932 genome sequence.</title>
        <authorList>
            <person name="Baroncelli R."/>
        </authorList>
    </citation>
    <scope>NUCLEOTIDE SEQUENCE</scope>
    <source>
        <strain evidence="3">M932</strain>
    </source>
</reference>
<keyword evidence="4" id="KW-1185">Reference proteome</keyword>
<name>A0AAD9AYV0_9PEZI</name>
<evidence type="ECO:0000313" key="4">
    <source>
        <dbReference type="Proteomes" id="UP001243330"/>
    </source>
</evidence>
<evidence type="ECO:0000256" key="1">
    <source>
        <dbReference type="ARBA" id="ARBA00007768"/>
    </source>
</evidence>
<dbReference type="EMBL" id="JAQOWY010000041">
    <property type="protein sequence ID" value="KAK1854209.1"/>
    <property type="molecule type" value="Genomic_DNA"/>
</dbReference>
<dbReference type="GO" id="GO:0005507">
    <property type="term" value="F:copper ion binding"/>
    <property type="evidence" value="ECO:0007669"/>
    <property type="project" value="TreeGrafter"/>
</dbReference>
<dbReference type="InterPro" id="IPR005627">
    <property type="entry name" value="CutC-like"/>
</dbReference>
<sequence length="261" mass="27620">MGAAQILKPTTMPINLEIPVFSPSSALHAQAIGAQRIELNAKGSYPVGGTTPSLADLEGITKWLMVPVRVMIRPRGKPADGPDFIYTEDELAEMVRDIETFRGVLRKDRGDGFVFGVLKASADGETVAIDVERNRRLVEAAGGLPSSFHRAFDEIVRDGSAQTVGRGVRELVECGFTGVLTSGGPGNAAGNKAVLEEVVRAAKPFGFEVIVGGGVRAANVADVTDGLVGVWAHSSCFNGRCEEGEVDDEEAMGILEVLAER</sequence>
<comment type="similarity">
    <text evidence="1">Belongs to the CutC family.</text>
</comment>
<evidence type="ECO:0000313" key="3">
    <source>
        <dbReference type="EMBL" id="KAK1854209.1"/>
    </source>
</evidence>
<dbReference type="PANTHER" id="PTHR12598:SF0">
    <property type="entry name" value="COPPER HOMEOSTASIS PROTEIN CUTC HOMOLOG"/>
    <property type="match status" value="1"/>
</dbReference>
<dbReference type="Proteomes" id="UP001243330">
    <property type="component" value="Unassembled WGS sequence"/>
</dbReference>
<dbReference type="AlphaFoldDB" id="A0AAD9AYV0"/>
<organism evidence="3 4">
    <name type="scientific">Colletotrichum chrysophilum</name>
    <dbReference type="NCBI Taxonomy" id="1836956"/>
    <lineage>
        <taxon>Eukaryota</taxon>
        <taxon>Fungi</taxon>
        <taxon>Dikarya</taxon>
        <taxon>Ascomycota</taxon>
        <taxon>Pezizomycotina</taxon>
        <taxon>Sordariomycetes</taxon>
        <taxon>Hypocreomycetidae</taxon>
        <taxon>Glomerellales</taxon>
        <taxon>Glomerellaceae</taxon>
        <taxon>Colletotrichum</taxon>
        <taxon>Colletotrichum gloeosporioides species complex</taxon>
    </lineage>
</organism>
<dbReference type="Gene3D" id="3.20.20.380">
    <property type="entry name" value="Copper homeostasis (CutC) domain"/>
    <property type="match status" value="1"/>
</dbReference>
<proteinExistence type="inferred from homology"/>
<evidence type="ECO:0000256" key="2">
    <source>
        <dbReference type="ARBA" id="ARBA00019014"/>
    </source>
</evidence>
<dbReference type="SUPFAM" id="SSF110395">
    <property type="entry name" value="CutC-like"/>
    <property type="match status" value="1"/>
</dbReference>
<accession>A0AAD9AYV0</accession>
<gene>
    <name evidence="3" type="ORF">CCHR01_03183</name>
</gene>
<comment type="caution">
    <text evidence="3">The sequence shown here is derived from an EMBL/GenBank/DDBJ whole genome shotgun (WGS) entry which is preliminary data.</text>
</comment>
<dbReference type="InterPro" id="IPR036822">
    <property type="entry name" value="CutC-like_dom_sf"/>
</dbReference>
<dbReference type="Pfam" id="PF03932">
    <property type="entry name" value="CutC"/>
    <property type="match status" value="1"/>
</dbReference>